<dbReference type="Gene3D" id="3.30.200.20">
    <property type="entry name" value="Phosphorylase Kinase, domain 1"/>
    <property type="match status" value="1"/>
</dbReference>
<proteinExistence type="inferred from homology"/>
<dbReference type="InterPro" id="IPR012337">
    <property type="entry name" value="RNaseH-like_sf"/>
</dbReference>
<dbReference type="EMBL" id="BKCJ010004303">
    <property type="protein sequence ID" value="GEU60237.1"/>
    <property type="molecule type" value="Genomic_DNA"/>
</dbReference>
<dbReference type="PANTHER" id="PTHR45631:SF27">
    <property type="entry name" value="PROTEIN KINASE DOMAIN-CONTAINING PROTEIN"/>
    <property type="match status" value="1"/>
</dbReference>
<evidence type="ECO:0000256" key="9">
    <source>
        <dbReference type="ARBA" id="ARBA00022737"/>
    </source>
</evidence>
<dbReference type="InterPro" id="IPR008271">
    <property type="entry name" value="Ser/Thr_kinase_AS"/>
</dbReference>
<name>A0A6L2LGZ6_TANCI</name>
<dbReference type="InterPro" id="IPR041588">
    <property type="entry name" value="Integrase_H2C2"/>
</dbReference>
<dbReference type="PROSITE" id="PS00107">
    <property type="entry name" value="PROTEIN_KINASE_ATP"/>
    <property type="match status" value="1"/>
</dbReference>
<keyword evidence="4" id="KW-0723">Serine/threonine-protein kinase</keyword>
<dbReference type="InterPro" id="IPR000719">
    <property type="entry name" value="Prot_kinase_dom"/>
</dbReference>
<keyword evidence="11 22" id="KW-0418">Kinase</keyword>
<feature type="compositionally biased region" description="Basic and acidic residues" evidence="19">
    <location>
        <begin position="169"/>
        <end position="192"/>
    </location>
</feature>
<dbReference type="Pfam" id="PF12819">
    <property type="entry name" value="Malectin_like"/>
    <property type="match status" value="1"/>
</dbReference>
<dbReference type="EC" id="2.7.11.1" evidence="3"/>
<dbReference type="Pfam" id="PF24626">
    <property type="entry name" value="SH3_Tf2-1"/>
    <property type="match status" value="1"/>
</dbReference>
<dbReference type="InterPro" id="IPR036397">
    <property type="entry name" value="RNaseH_sf"/>
</dbReference>
<keyword evidence="10 18" id="KW-0547">Nucleotide-binding</keyword>
<keyword evidence="9" id="KW-0677">Repeat</keyword>
<dbReference type="InterPro" id="IPR032675">
    <property type="entry name" value="LRR_dom_sf"/>
</dbReference>
<comment type="subcellular location">
    <subcellularLocation>
        <location evidence="1">Membrane</location>
        <topology evidence="1">Single-pass membrane protein</topology>
    </subcellularLocation>
</comment>
<keyword evidence="15 22" id="KW-0675">Receptor</keyword>
<keyword evidence="13 20" id="KW-1133">Transmembrane helix</keyword>
<comment type="similarity">
    <text evidence="2">Belongs to the protein kinase superfamily. Ser/Thr protein kinase family.</text>
</comment>
<dbReference type="InterPro" id="IPR001245">
    <property type="entry name" value="Ser-Thr/Tyr_kinase_cat_dom"/>
</dbReference>
<dbReference type="PROSITE" id="PS50011">
    <property type="entry name" value="PROTEIN_KINASE_DOM"/>
    <property type="match status" value="1"/>
</dbReference>
<dbReference type="Pfam" id="PF00560">
    <property type="entry name" value="LRR_1"/>
    <property type="match status" value="1"/>
</dbReference>
<sequence>MRTRSAGRPAAESLGGGTGVRVGRGGRGRRPRKGNDERVDALNSQGNDQGIRVNEGVKGVNENVEGANGGTPDFSTIITYHEMQKLETELCNHTMVGVGHGAYTDRFHELAMLVPYLVTPESRKIERYLYDLALQIRRMVAATEPKIIQKAVQIYGALTDEAVRNGSIKKVEKRGNMGEPSKDKSVRDDNKRTGTRNVFATTLNPVGRENTGTWPKCTTCNSYHAPEGPCRICFNWHVMSVVVPTMLGQLVLDGIGHKDWEETIQTKLLLIMRARVMETKGTRLRVVRIPLPNGKVLRVLGERPKEKARILMITKASDKKQGDIFIIRYFLEVNSRNSKTKVSFDQVRRLRERRSGYHQLRVHEDDIPKTAFRTRYEHFKFTLMPFGLTNAPAVFIDLMNRFCRPYLDKFVIVFIDDVLIYTKTHEEHVKHLRLVLKLLKNEKLYAKFSKCEFWLREVQFLGHVINGNGIHVDPSKTETLKDKLCNAPVLALLDGPEDFVVYCDAPGIGLGCVLMQRGADKMYYDLRDRYWWPDMKNDIAEYVSKCLTCLKVKAEHQRPSGLLQQPEIPVWKWEGIAMDFVTKLPRTSTGHDIIWSMQEALGTRLDLGTAYHPQTDGQSERTTQTLEDMLRACILDFEGKSIVRQVGEGQLIGPELVQKTTEKISKIKNRLKAACGRQKSYADKRRKLLEFSVGDYVLLKVSPWKGVVRFRKKGKLAPRFVGPFEIIEKVGLVAYRLNFPEELNGVHDTFHVSNLKKCLADPTLQVPLDEIRVDAKLNFMEELVEILDREFKKLKRSRIAIVKFLQILYRVDGDDFYENCSELWFIVINNPFWKLIIGGKVTLVDDDGKPLKNVDYPGDHDSEDEVESIDNDMARSMASEKVGFRTKNFVSVHCCADSNYTDPNNNITWIPDDKWFSNNQQCQDIVTPVQNGTTYDHARFFNTKYGKKWCYDLPTKKGQNYLIRGTFPLEDVNVSPTGTFFDVSIGITPIGRVNSSQEAEIEGIVRATNDYINFCLLQKVGNPYVSKIELRPLDLDYGEPLSVLKVVHRIDVGNTGAEIRFPQDPYDRIWKPDSYFDQNGNSTSLETANITVPKSTKTLPPIKVLQTARTHSDRLQFLHNFLSGYNNYILYLHFFELDDSVKAGQRVFDIYINNVKRKQIDVISSGSNYNATAMYFTATKFLNLTILKANRSQFGPICNGYEILQVRPLLQATDQVDVDVVMNIKNELLVNNRDNEVLESWTGDPCLPHNWHGVKCKQSNGTVVITKLDLSEGKFQGPLPPSITMLTHLMELNVSNNRFTNNIPMFPSSSVLTSMDLRNNDFMGRIPDSLASLPHLTHLYYDCNIYFNKELPTSQNSSRLATHNGRCKGQKSSHPPHRIFVAAMAGAALLVTGVFSWLICFYKKRKRPNKKSEGKIHTMTENAIYAMPTSKEDDITLKEISIKSFTLHQIESAIEQYKTLIGEGGFGSVYRGTLPDGHEVAVKVRSATSTQGTREFNNELTLLSAIRHENLVPLLGYCNENDQQILIYPFMSNGSLQDRLYGEASKRRALDWPTRLSIALGSARGLTYLHTFSVRSVIHRDVKSSNILLDHSMCAKVADFGFSKYAPQEGDSNASLEVRGTAGYLDPEYYSTQHLSDKSDVFSYGVVLLEIITGREPLNIHRPRNEWSLVEWAKPYIRNSRIEEIVDPSIKGGYHTEAMWRVVEVALACVEPFSAYRPSMIDIVRELEDALIIENNASEYMRSMDSFGGSNRFSIERPIVMLPLPTSAPSGSSSLLSQPAPPQPR</sequence>
<dbReference type="SUPFAM" id="SSF53098">
    <property type="entry name" value="Ribonuclease H-like"/>
    <property type="match status" value="1"/>
</dbReference>
<dbReference type="GO" id="GO:0003676">
    <property type="term" value="F:nucleic acid binding"/>
    <property type="evidence" value="ECO:0007669"/>
    <property type="project" value="InterPro"/>
</dbReference>
<dbReference type="SUPFAM" id="SSF56672">
    <property type="entry name" value="DNA/RNA polymerases"/>
    <property type="match status" value="1"/>
</dbReference>
<dbReference type="InterPro" id="IPR017441">
    <property type="entry name" value="Protein_kinase_ATP_BS"/>
</dbReference>
<dbReference type="Pfam" id="PF07714">
    <property type="entry name" value="PK_Tyr_Ser-Thr"/>
    <property type="match status" value="1"/>
</dbReference>
<feature type="binding site" evidence="18">
    <location>
        <position position="1483"/>
    </location>
    <ligand>
        <name>ATP</name>
        <dbReference type="ChEBI" id="CHEBI:30616"/>
    </ligand>
</feature>
<dbReference type="SMART" id="SM00220">
    <property type="entry name" value="S_TKc"/>
    <property type="match status" value="1"/>
</dbReference>
<organism evidence="22">
    <name type="scientific">Tanacetum cinerariifolium</name>
    <name type="common">Dalmatian daisy</name>
    <name type="synonym">Chrysanthemum cinerariifolium</name>
    <dbReference type="NCBI Taxonomy" id="118510"/>
    <lineage>
        <taxon>Eukaryota</taxon>
        <taxon>Viridiplantae</taxon>
        <taxon>Streptophyta</taxon>
        <taxon>Embryophyta</taxon>
        <taxon>Tracheophyta</taxon>
        <taxon>Spermatophyta</taxon>
        <taxon>Magnoliopsida</taxon>
        <taxon>eudicotyledons</taxon>
        <taxon>Gunneridae</taxon>
        <taxon>Pentapetalae</taxon>
        <taxon>asterids</taxon>
        <taxon>campanulids</taxon>
        <taxon>Asterales</taxon>
        <taxon>Asteraceae</taxon>
        <taxon>Asteroideae</taxon>
        <taxon>Anthemideae</taxon>
        <taxon>Anthemidinae</taxon>
        <taxon>Tanacetum</taxon>
    </lineage>
</organism>
<evidence type="ECO:0000313" key="22">
    <source>
        <dbReference type="EMBL" id="GEU60237.1"/>
    </source>
</evidence>
<evidence type="ECO:0000256" key="15">
    <source>
        <dbReference type="ARBA" id="ARBA00023170"/>
    </source>
</evidence>
<evidence type="ECO:0000256" key="3">
    <source>
        <dbReference type="ARBA" id="ARBA00012513"/>
    </source>
</evidence>
<dbReference type="Gene3D" id="3.10.10.10">
    <property type="entry name" value="HIV Type 1 Reverse Transcriptase, subunit A, domain 1"/>
    <property type="match status" value="1"/>
</dbReference>
<dbReference type="Pfam" id="PF08263">
    <property type="entry name" value="LRRNT_2"/>
    <property type="match status" value="1"/>
</dbReference>
<keyword evidence="7" id="KW-0808">Transferase</keyword>
<dbReference type="Gene3D" id="3.30.70.270">
    <property type="match status" value="1"/>
</dbReference>
<dbReference type="InterPro" id="IPR000477">
    <property type="entry name" value="RT_dom"/>
</dbReference>
<reference evidence="22" key="1">
    <citation type="journal article" date="2019" name="Sci. Rep.">
        <title>Draft genome of Tanacetum cinerariifolium, the natural source of mosquito coil.</title>
        <authorList>
            <person name="Yamashiro T."/>
            <person name="Shiraishi A."/>
            <person name="Satake H."/>
            <person name="Nakayama K."/>
        </authorList>
    </citation>
    <scope>NUCLEOTIDE SEQUENCE</scope>
</reference>
<evidence type="ECO:0000256" key="18">
    <source>
        <dbReference type="PROSITE-ProRule" id="PRU10141"/>
    </source>
</evidence>
<dbReference type="PANTHER" id="PTHR45631">
    <property type="entry name" value="OS07G0107800 PROTEIN-RELATED"/>
    <property type="match status" value="1"/>
</dbReference>
<comment type="catalytic activity">
    <reaction evidence="16">
        <text>L-threonyl-[protein] + ATP = O-phospho-L-threonyl-[protein] + ADP + H(+)</text>
        <dbReference type="Rhea" id="RHEA:46608"/>
        <dbReference type="Rhea" id="RHEA-COMP:11060"/>
        <dbReference type="Rhea" id="RHEA-COMP:11605"/>
        <dbReference type="ChEBI" id="CHEBI:15378"/>
        <dbReference type="ChEBI" id="CHEBI:30013"/>
        <dbReference type="ChEBI" id="CHEBI:30616"/>
        <dbReference type="ChEBI" id="CHEBI:61977"/>
        <dbReference type="ChEBI" id="CHEBI:456216"/>
        <dbReference type="EC" id="2.7.11.1"/>
    </reaction>
</comment>
<evidence type="ECO:0000256" key="5">
    <source>
        <dbReference type="ARBA" id="ARBA00022553"/>
    </source>
</evidence>
<evidence type="ECO:0000256" key="16">
    <source>
        <dbReference type="ARBA" id="ARBA00047899"/>
    </source>
</evidence>
<dbReference type="InterPro" id="IPR024788">
    <property type="entry name" value="Malectin-like_Carb-bd_dom"/>
</dbReference>
<keyword evidence="6" id="KW-0433">Leucine-rich repeat</keyword>
<evidence type="ECO:0000256" key="13">
    <source>
        <dbReference type="ARBA" id="ARBA00022989"/>
    </source>
</evidence>
<dbReference type="PROSITE" id="PS00108">
    <property type="entry name" value="PROTEIN_KINASE_ST"/>
    <property type="match status" value="1"/>
</dbReference>
<dbReference type="InterPro" id="IPR013210">
    <property type="entry name" value="LRR_N_plant-typ"/>
</dbReference>
<dbReference type="Gene3D" id="1.10.510.10">
    <property type="entry name" value="Transferase(Phosphotransferase) domain 1"/>
    <property type="match status" value="1"/>
</dbReference>
<feature type="region of interest" description="Disordered" evidence="19">
    <location>
        <begin position="169"/>
        <end position="194"/>
    </location>
</feature>
<evidence type="ECO:0000256" key="14">
    <source>
        <dbReference type="ARBA" id="ARBA00023136"/>
    </source>
</evidence>
<feature type="compositionally biased region" description="Gly residues" evidence="19">
    <location>
        <begin position="14"/>
        <end position="23"/>
    </location>
</feature>
<keyword evidence="12 18" id="KW-0067">ATP-binding</keyword>
<comment type="caution">
    <text evidence="22">The sequence shown here is derived from an EMBL/GenBank/DDBJ whole genome shotgun (WGS) entry which is preliminary data.</text>
</comment>
<dbReference type="CDD" id="cd14066">
    <property type="entry name" value="STKc_IRAK"/>
    <property type="match status" value="1"/>
</dbReference>
<evidence type="ECO:0000256" key="20">
    <source>
        <dbReference type="SAM" id="Phobius"/>
    </source>
</evidence>
<keyword evidence="8 20" id="KW-0812">Transmembrane</keyword>
<feature type="domain" description="Protein kinase" evidence="21">
    <location>
        <begin position="1455"/>
        <end position="1732"/>
    </location>
</feature>
<dbReference type="InterPro" id="IPR043128">
    <property type="entry name" value="Rev_trsase/Diguanyl_cyclase"/>
</dbReference>
<evidence type="ECO:0000256" key="17">
    <source>
        <dbReference type="ARBA" id="ARBA00048679"/>
    </source>
</evidence>
<dbReference type="Gene3D" id="3.30.420.10">
    <property type="entry name" value="Ribonuclease H-like superfamily/Ribonuclease H"/>
    <property type="match status" value="1"/>
</dbReference>
<keyword evidence="5" id="KW-0597">Phosphoprotein</keyword>
<dbReference type="FunFam" id="3.30.200.20:FF:000466">
    <property type="entry name" value="Putative LRR receptor-like serine/threonine-protein kinase"/>
    <property type="match status" value="1"/>
</dbReference>
<evidence type="ECO:0000256" key="19">
    <source>
        <dbReference type="SAM" id="MobiDB-lite"/>
    </source>
</evidence>
<dbReference type="InterPro" id="IPR043502">
    <property type="entry name" value="DNA/RNA_pol_sf"/>
</dbReference>
<evidence type="ECO:0000256" key="12">
    <source>
        <dbReference type="ARBA" id="ARBA00022840"/>
    </source>
</evidence>
<dbReference type="InterPro" id="IPR001611">
    <property type="entry name" value="Leu-rich_rpt"/>
</dbReference>
<evidence type="ECO:0000256" key="6">
    <source>
        <dbReference type="ARBA" id="ARBA00022614"/>
    </source>
</evidence>
<feature type="transmembrane region" description="Helical" evidence="20">
    <location>
        <begin position="1379"/>
        <end position="1402"/>
    </location>
</feature>
<evidence type="ECO:0000256" key="11">
    <source>
        <dbReference type="ARBA" id="ARBA00022777"/>
    </source>
</evidence>
<evidence type="ECO:0000256" key="4">
    <source>
        <dbReference type="ARBA" id="ARBA00022527"/>
    </source>
</evidence>
<dbReference type="SUPFAM" id="SSF52058">
    <property type="entry name" value="L domain-like"/>
    <property type="match status" value="1"/>
</dbReference>
<protein>
    <recommendedName>
        <fullName evidence="3">non-specific serine/threonine protein kinase</fullName>
        <ecNumber evidence="3">2.7.11.1</ecNumber>
    </recommendedName>
</protein>
<dbReference type="Gene3D" id="2.60.120.430">
    <property type="entry name" value="Galactose-binding lectin"/>
    <property type="match status" value="1"/>
</dbReference>
<gene>
    <name evidence="22" type="ORF">Tci_032215</name>
</gene>
<dbReference type="InterPro" id="IPR056924">
    <property type="entry name" value="SH3_Tf2-1"/>
</dbReference>
<evidence type="ECO:0000256" key="1">
    <source>
        <dbReference type="ARBA" id="ARBA00004167"/>
    </source>
</evidence>
<dbReference type="Pfam" id="PF00078">
    <property type="entry name" value="RVT_1"/>
    <property type="match status" value="1"/>
</dbReference>
<dbReference type="GO" id="GO:0016020">
    <property type="term" value="C:membrane"/>
    <property type="evidence" value="ECO:0007669"/>
    <property type="project" value="UniProtKB-SubCell"/>
</dbReference>
<dbReference type="FunFam" id="1.10.510.10:FF:000146">
    <property type="entry name" value="LRR receptor-like serine/threonine-protein kinase IOS1"/>
    <property type="match status" value="1"/>
</dbReference>
<dbReference type="CDD" id="cd01647">
    <property type="entry name" value="RT_LTR"/>
    <property type="match status" value="1"/>
</dbReference>
<dbReference type="InterPro" id="IPR011009">
    <property type="entry name" value="Kinase-like_dom_sf"/>
</dbReference>
<keyword evidence="14 20" id="KW-0472">Membrane</keyword>
<accession>A0A6L2LGZ6</accession>
<comment type="catalytic activity">
    <reaction evidence="17">
        <text>L-seryl-[protein] + ATP = O-phospho-L-seryl-[protein] + ADP + H(+)</text>
        <dbReference type="Rhea" id="RHEA:17989"/>
        <dbReference type="Rhea" id="RHEA-COMP:9863"/>
        <dbReference type="Rhea" id="RHEA-COMP:11604"/>
        <dbReference type="ChEBI" id="CHEBI:15378"/>
        <dbReference type="ChEBI" id="CHEBI:29999"/>
        <dbReference type="ChEBI" id="CHEBI:30616"/>
        <dbReference type="ChEBI" id="CHEBI:83421"/>
        <dbReference type="ChEBI" id="CHEBI:456216"/>
        <dbReference type="EC" id="2.7.11.1"/>
    </reaction>
</comment>
<dbReference type="Pfam" id="PF17921">
    <property type="entry name" value="Integrase_H2C2"/>
    <property type="match status" value="1"/>
</dbReference>
<evidence type="ECO:0000256" key="10">
    <source>
        <dbReference type="ARBA" id="ARBA00022741"/>
    </source>
</evidence>
<evidence type="ECO:0000256" key="2">
    <source>
        <dbReference type="ARBA" id="ARBA00008684"/>
    </source>
</evidence>
<dbReference type="Gene3D" id="3.80.10.10">
    <property type="entry name" value="Ribonuclease Inhibitor"/>
    <property type="match status" value="1"/>
</dbReference>
<dbReference type="GO" id="GO:0005524">
    <property type="term" value="F:ATP binding"/>
    <property type="evidence" value="ECO:0007669"/>
    <property type="project" value="UniProtKB-UniRule"/>
</dbReference>
<dbReference type="FunFam" id="3.30.70.270:FF:000003">
    <property type="entry name" value="Transposon Ty3-G Gag-Pol polyprotein"/>
    <property type="match status" value="1"/>
</dbReference>
<dbReference type="Gene3D" id="1.10.340.70">
    <property type="match status" value="1"/>
</dbReference>
<evidence type="ECO:0000259" key="21">
    <source>
        <dbReference type="PROSITE" id="PS50011"/>
    </source>
</evidence>
<dbReference type="GO" id="GO:0004674">
    <property type="term" value="F:protein serine/threonine kinase activity"/>
    <property type="evidence" value="ECO:0007669"/>
    <property type="project" value="UniProtKB-KW"/>
</dbReference>
<feature type="region of interest" description="Disordered" evidence="19">
    <location>
        <begin position="1"/>
        <end position="52"/>
    </location>
</feature>
<dbReference type="SUPFAM" id="SSF56112">
    <property type="entry name" value="Protein kinase-like (PK-like)"/>
    <property type="match status" value="1"/>
</dbReference>
<evidence type="ECO:0000256" key="8">
    <source>
        <dbReference type="ARBA" id="ARBA00022692"/>
    </source>
</evidence>
<evidence type="ECO:0000256" key="7">
    <source>
        <dbReference type="ARBA" id="ARBA00022679"/>
    </source>
</evidence>